<reference evidence="1 2" key="1">
    <citation type="journal article" date="2016" name="Mol. Biol. Evol.">
        <title>Comparative Genomics of Early-Diverging Mushroom-Forming Fungi Provides Insights into the Origins of Lignocellulose Decay Capabilities.</title>
        <authorList>
            <person name="Nagy L.G."/>
            <person name="Riley R."/>
            <person name="Tritt A."/>
            <person name="Adam C."/>
            <person name="Daum C."/>
            <person name="Floudas D."/>
            <person name="Sun H."/>
            <person name="Yadav J.S."/>
            <person name="Pangilinan J."/>
            <person name="Larsson K.H."/>
            <person name="Matsuura K."/>
            <person name="Barry K."/>
            <person name="Labutti K."/>
            <person name="Kuo R."/>
            <person name="Ohm R.A."/>
            <person name="Bhattacharya S.S."/>
            <person name="Shirouzu T."/>
            <person name="Yoshinaga Y."/>
            <person name="Martin F.M."/>
            <person name="Grigoriev I.V."/>
            <person name="Hibbett D.S."/>
        </authorList>
    </citation>
    <scope>NUCLEOTIDE SEQUENCE [LARGE SCALE GENOMIC DNA]</scope>
    <source>
        <strain evidence="1 2">HHB9708</strain>
    </source>
</reference>
<sequence>MSQPNFHTLATEILLKILDGVELNVLVAIAQARKLTFRPLFEGILIILLLDFNVWMAAEDALALPLPEQETLQTIAVDSILQLAMRAVDLRRRFLNPEIKPLRISKEVPRPWHVFNEKWVIKTDDDAAMIWIVPTDSADSYRSFDPLFKGKGRFGCFSIEELDDRKLAVIFTVVPHQASISDVFHLDVLLMTIPAHLLENQVAPVFESKRYLLPYRARQLFFQGSRLFIKTWNYPPYHYLMLDYQRNLGVQLIVRTPDGEPAFLESIMGHRKELVFHPDLSKIVIEIEISRMRTVLLLADVPTIEGQSCSDLSEFSWKPQSWDTTHMFDLQDISGHNYNDEAIMQSYADTFIAVDSFISPRYTPVHEFVFRSRLDEDGRHRHRQFVSICLDTETNKLVALAFPPENPADHPTAYWTIDGPVEDFVEPDPKKEQWMIICPDSSGRQLSKFRITFPPEHSKEKSYLVLKVDMRKGELLMYERIDYTAYQGWVMQY</sequence>
<protein>
    <submittedName>
        <fullName evidence="1">Uncharacterized protein</fullName>
    </submittedName>
</protein>
<keyword evidence="2" id="KW-1185">Reference proteome</keyword>
<evidence type="ECO:0000313" key="1">
    <source>
        <dbReference type="EMBL" id="KZS86709.1"/>
    </source>
</evidence>
<proteinExistence type="predicted"/>
<name>A0A164MHA9_9AGAM</name>
<dbReference type="EMBL" id="KV419472">
    <property type="protein sequence ID" value="KZS86709.1"/>
    <property type="molecule type" value="Genomic_DNA"/>
</dbReference>
<gene>
    <name evidence="1" type="ORF">SISNIDRAFT_471560</name>
</gene>
<organism evidence="1 2">
    <name type="scientific">Sistotremastrum niveocremeum HHB9708</name>
    <dbReference type="NCBI Taxonomy" id="1314777"/>
    <lineage>
        <taxon>Eukaryota</taxon>
        <taxon>Fungi</taxon>
        <taxon>Dikarya</taxon>
        <taxon>Basidiomycota</taxon>
        <taxon>Agaricomycotina</taxon>
        <taxon>Agaricomycetes</taxon>
        <taxon>Sistotremastrales</taxon>
        <taxon>Sistotremastraceae</taxon>
        <taxon>Sertulicium</taxon>
        <taxon>Sertulicium niveocremeum</taxon>
    </lineage>
</organism>
<dbReference type="AlphaFoldDB" id="A0A164MHA9"/>
<accession>A0A164MHA9</accession>
<dbReference type="Proteomes" id="UP000076722">
    <property type="component" value="Unassembled WGS sequence"/>
</dbReference>
<evidence type="ECO:0000313" key="2">
    <source>
        <dbReference type="Proteomes" id="UP000076722"/>
    </source>
</evidence>